<name>A0ABS6NPW0_9BURK</name>
<evidence type="ECO:0000313" key="12">
    <source>
        <dbReference type="Proteomes" id="UP000722165"/>
    </source>
</evidence>
<keyword evidence="12" id="KW-1185">Reference proteome</keyword>
<comment type="similarity">
    <text evidence="3 10">Belongs to the FliL family.</text>
</comment>
<dbReference type="RefSeq" id="WP_169294890.1">
    <property type="nucleotide sequence ID" value="NZ_JAHSPR010000007.1"/>
</dbReference>
<evidence type="ECO:0000256" key="2">
    <source>
        <dbReference type="ARBA" id="ARBA00004162"/>
    </source>
</evidence>
<reference evidence="11 12" key="1">
    <citation type="submission" date="2021-06" db="EMBL/GenBank/DDBJ databases">
        <authorList>
            <person name="Lu T."/>
            <person name="Wang Q."/>
            <person name="Han X."/>
        </authorList>
    </citation>
    <scope>NUCLEOTIDE SEQUENCE [LARGE SCALE GENOMIC DNA]</scope>
    <source>
        <strain evidence="11 12">LAM0050</strain>
    </source>
</reference>
<dbReference type="Pfam" id="PF03748">
    <property type="entry name" value="FliL"/>
    <property type="match status" value="1"/>
</dbReference>
<evidence type="ECO:0000256" key="9">
    <source>
        <dbReference type="ARBA" id="ARBA00023136"/>
    </source>
</evidence>
<evidence type="ECO:0000256" key="4">
    <source>
        <dbReference type="ARBA" id="ARBA00022475"/>
    </source>
</evidence>
<dbReference type="EMBL" id="JAHSPR010000007">
    <property type="protein sequence ID" value="MBV4397662.1"/>
    <property type="molecule type" value="Genomic_DNA"/>
</dbReference>
<gene>
    <name evidence="11" type="ORF">KU392_10420</name>
</gene>
<keyword evidence="11" id="KW-0966">Cell projection</keyword>
<evidence type="ECO:0000256" key="5">
    <source>
        <dbReference type="ARBA" id="ARBA00022500"/>
    </source>
</evidence>
<comment type="caution">
    <text evidence="11">The sequence shown here is derived from an EMBL/GenBank/DDBJ whole genome shotgun (WGS) entry which is preliminary data.</text>
</comment>
<feature type="transmembrane region" description="Helical" evidence="10">
    <location>
        <begin position="15"/>
        <end position="37"/>
    </location>
</feature>
<dbReference type="Proteomes" id="UP000722165">
    <property type="component" value="Unassembled WGS sequence"/>
</dbReference>
<evidence type="ECO:0000256" key="3">
    <source>
        <dbReference type="ARBA" id="ARBA00008281"/>
    </source>
</evidence>
<evidence type="ECO:0000256" key="10">
    <source>
        <dbReference type="RuleBase" id="RU364125"/>
    </source>
</evidence>
<evidence type="ECO:0000256" key="8">
    <source>
        <dbReference type="ARBA" id="ARBA00022989"/>
    </source>
</evidence>
<comment type="subcellular location">
    <subcellularLocation>
        <location evidence="10">Cell inner membrane</location>
    </subcellularLocation>
    <subcellularLocation>
        <location evidence="2">Cell membrane</location>
        <topology evidence="2">Single-pass membrane protein</topology>
    </subcellularLocation>
</comment>
<sequence>MSKETNNSSPKSGSFFKTFIIIILCLGIGGAAMWYYMGKMMPVQPTQGQQVAQPVAAPHVPMVSSSPIFLELDPFTVTLNRNGFSRVLYVGFTLRFEDQASMERVTKYLPEARSRILIELSSLNPETIHDKATPDQIKEAVKRVLLPAFYPEAYTQHITDVLFTNFVVQ</sequence>
<keyword evidence="5 10" id="KW-0145">Chemotaxis</keyword>
<keyword evidence="9 10" id="KW-0472">Membrane</keyword>
<keyword evidence="11" id="KW-0282">Flagellum</keyword>
<organism evidence="11 12">
    <name type="scientific">Advenella alkanexedens</name>
    <dbReference type="NCBI Taxonomy" id="1481665"/>
    <lineage>
        <taxon>Bacteria</taxon>
        <taxon>Pseudomonadati</taxon>
        <taxon>Pseudomonadota</taxon>
        <taxon>Betaproteobacteria</taxon>
        <taxon>Burkholderiales</taxon>
        <taxon>Alcaligenaceae</taxon>
    </lineage>
</organism>
<keyword evidence="6 10" id="KW-0812">Transmembrane</keyword>
<evidence type="ECO:0000313" key="11">
    <source>
        <dbReference type="EMBL" id="MBV4397662.1"/>
    </source>
</evidence>
<dbReference type="PANTHER" id="PTHR35091:SF2">
    <property type="entry name" value="FLAGELLAR PROTEIN FLIL"/>
    <property type="match status" value="1"/>
</dbReference>
<comment type="function">
    <text evidence="1 10">Controls the rotational direction of flagella during chemotaxis.</text>
</comment>
<evidence type="ECO:0000256" key="6">
    <source>
        <dbReference type="ARBA" id="ARBA00022692"/>
    </source>
</evidence>
<accession>A0ABS6NPW0</accession>
<keyword evidence="7 10" id="KW-0283">Flagellar rotation</keyword>
<proteinExistence type="inferred from homology"/>
<keyword evidence="11" id="KW-0969">Cilium</keyword>
<keyword evidence="8 10" id="KW-1133">Transmembrane helix</keyword>
<evidence type="ECO:0000256" key="7">
    <source>
        <dbReference type="ARBA" id="ARBA00022779"/>
    </source>
</evidence>
<dbReference type="PANTHER" id="PTHR35091">
    <property type="entry name" value="FLAGELLAR PROTEIN FLIL"/>
    <property type="match status" value="1"/>
</dbReference>
<dbReference type="InterPro" id="IPR005503">
    <property type="entry name" value="FliL"/>
</dbReference>
<keyword evidence="10" id="KW-0997">Cell inner membrane</keyword>
<evidence type="ECO:0000256" key="1">
    <source>
        <dbReference type="ARBA" id="ARBA00002254"/>
    </source>
</evidence>
<keyword evidence="4" id="KW-1003">Cell membrane</keyword>
<protein>
    <recommendedName>
        <fullName evidence="10">Flagellar protein FliL</fullName>
    </recommendedName>
</protein>